<reference evidence="1" key="1">
    <citation type="journal article" date="2020" name="J Insects Food Feed">
        <title>The yellow mealworm (Tenebrio molitor) genome: a resource for the emerging insects as food and feed industry.</title>
        <authorList>
            <person name="Eriksson T."/>
            <person name="Andere A."/>
            <person name="Kelstrup H."/>
            <person name="Emery V."/>
            <person name="Picard C."/>
        </authorList>
    </citation>
    <scope>NUCLEOTIDE SEQUENCE</scope>
    <source>
        <strain evidence="1">Stoneville</strain>
        <tissue evidence="1">Whole head</tissue>
    </source>
</reference>
<dbReference type="Proteomes" id="UP000719412">
    <property type="component" value="Unassembled WGS sequence"/>
</dbReference>
<accession>A0A8J6LH63</accession>
<evidence type="ECO:0000313" key="2">
    <source>
        <dbReference type="Proteomes" id="UP000719412"/>
    </source>
</evidence>
<dbReference type="AlphaFoldDB" id="A0A8J6LH63"/>
<protein>
    <submittedName>
        <fullName evidence="1">Uncharacterized protein</fullName>
    </submittedName>
</protein>
<name>A0A8J6LH63_TENMO</name>
<reference evidence="1" key="2">
    <citation type="submission" date="2021-08" db="EMBL/GenBank/DDBJ databases">
        <authorList>
            <person name="Eriksson T."/>
        </authorList>
    </citation>
    <scope>NUCLEOTIDE SEQUENCE</scope>
    <source>
        <strain evidence="1">Stoneville</strain>
        <tissue evidence="1">Whole head</tissue>
    </source>
</reference>
<sequence length="78" mass="9288">MNMLLLERVLRHHKEFLVVLLRFDLLELVAKMLGKALEHWLESHLVVLEQRKSVGTVRVFLVATLKQKQRDQKCVINW</sequence>
<comment type="caution">
    <text evidence="1">The sequence shown here is derived from an EMBL/GenBank/DDBJ whole genome shotgun (WGS) entry which is preliminary data.</text>
</comment>
<proteinExistence type="predicted"/>
<keyword evidence="2" id="KW-1185">Reference proteome</keyword>
<dbReference type="EMBL" id="JABDTM020001148">
    <property type="protein sequence ID" value="KAH0822564.1"/>
    <property type="molecule type" value="Genomic_DNA"/>
</dbReference>
<gene>
    <name evidence="1" type="ORF">GEV33_000227</name>
</gene>
<evidence type="ECO:0000313" key="1">
    <source>
        <dbReference type="EMBL" id="KAH0822564.1"/>
    </source>
</evidence>
<organism evidence="1 2">
    <name type="scientific">Tenebrio molitor</name>
    <name type="common">Yellow mealworm beetle</name>
    <dbReference type="NCBI Taxonomy" id="7067"/>
    <lineage>
        <taxon>Eukaryota</taxon>
        <taxon>Metazoa</taxon>
        <taxon>Ecdysozoa</taxon>
        <taxon>Arthropoda</taxon>
        <taxon>Hexapoda</taxon>
        <taxon>Insecta</taxon>
        <taxon>Pterygota</taxon>
        <taxon>Neoptera</taxon>
        <taxon>Endopterygota</taxon>
        <taxon>Coleoptera</taxon>
        <taxon>Polyphaga</taxon>
        <taxon>Cucujiformia</taxon>
        <taxon>Tenebrionidae</taxon>
        <taxon>Tenebrio</taxon>
    </lineage>
</organism>